<evidence type="ECO:0000256" key="4">
    <source>
        <dbReference type="SAM" id="Coils"/>
    </source>
</evidence>
<feature type="domain" description="B30.2/SPRY" evidence="6">
    <location>
        <begin position="76"/>
        <end position="269"/>
    </location>
</feature>
<dbReference type="InterPro" id="IPR013083">
    <property type="entry name" value="Znf_RING/FYVE/PHD"/>
</dbReference>
<evidence type="ECO:0000256" key="1">
    <source>
        <dbReference type="ARBA" id="ARBA00022723"/>
    </source>
</evidence>
<evidence type="ECO:0000256" key="2">
    <source>
        <dbReference type="ARBA" id="ARBA00022771"/>
    </source>
</evidence>
<dbReference type="Proteomes" id="UP001085076">
    <property type="component" value="Miscellaneous, Linkage group lg01"/>
</dbReference>
<evidence type="ECO:0000259" key="6">
    <source>
        <dbReference type="PROSITE" id="PS50188"/>
    </source>
</evidence>
<dbReference type="PROSITE" id="PS50188">
    <property type="entry name" value="B302_SPRY"/>
    <property type="match status" value="1"/>
</dbReference>
<dbReference type="PANTHER" id="PTHR13363">
    <property type="entry name" value="RING FINGER AND SRY DOMAIN-CONTAINING"/>
    <property type="match status" value="1"/>
</dbReference>
<reference evidence="7" key="2">
    <citation type="journal article" date="2022" name="Hortic Res">
        <title>The genome of Dioscorea zingiberensis sheds light on the biosynthesis, origin and evolution of the medicinally important diosgenin saponins.</title>
        <authorList>
            <person name="Li Y."/>
            <person name="Tan C."/>
            <person name="Li Z."/>
            <person name="Guo J."/>
            <person name="Li S."/>
            <person name="Chen X."/>
            <person name="Wang C."/>
            <person name="Dai X."/>
            <person name="Yang H."/>
            <person name="Song W."/>
            <person name="Hou L."/>
            <person name="Xu J."/>
            <person name="Tong Z."/>
            <person name="Xu A."/>
            <person name="Yuan X."/>
            <person name="Wang W."/>
            <person name="Yang Q."/>
            <person name="Chen L."/>
            <person name="Sun Z."/>
            <person name="Wang K."/>
            <person name="Pan B."/>
            <person name="Chen J."/>
            <person name="Bao Y."/>
            <person name="Liu F."/>
            <person name="Qi X."/>
            <person name="Gang D.R."/>
            <person name="Wen J."/>
            <person name="Li J."/>
        </authorList>
    </citation>
    <scope>NUCLEOTIDE SEQUENCE</scope>
    <source>
        <strain evidence="7">Dzin_1.0</strain>
    </source>
</reference>
<keyword evidence="8" id="KW-1185">Reference proteome</keyword>
<accession>A0A9D5HS77</accession>
<evidence type="ECO:0000256" key="5">
    <source>
        <dbReference type="SAM" id="MobiDB-lite"/>
    </source>
</evidence>
<dbReference type="Pfam" id="PF00622">
    <property type="entry name" value="SPRY"/>
    <property type="match status" value="1"/>
</dbReference>
<keyword evidence="3" id="KW-0862">Zinc</keyword>
<dbReference type="SUPFAM" id="SSF49899">
    <property type="entry name" value="Concanavalin A-like lectins/glucanases"/>
    <property type="match status" value="1"/>
</dbReference>
<dbReference type="SUPFAM" id="SSF57850">
    <property type="entry name" value="RING/U-box"/>
    <property type="match status" value="1"/>
</dbReference>
<feature type="coiled-coil region" evidence="4">
    <location>
        <begin position="796"/>
        <end position="823"/>
    </location>
</feature>
<dbReference type="InterPro" id="IPR057987">
    <property type="entry name" value="TPR_RNF123/RKP"/>
</dbReference>
<dbReference type="InterPro" id="IPR045737">
    <property type="entry name" value="RKP_N"/>
</dbReference>
<feature type="region of interest" description="Disordered" evidence="5">
    <location>
        <begin position="685"/>
        <end position="722"/>
    </location>
</feature>
<dbReference type="GO" id="GO:0004842">
    <property type="term" value="F:ubiquitin-protein transferase activity"/>
    <property type="evidence" value="ECO:0007669"/>
    <property type="project" value="InterPro"/>
</dbReference>
<evidence type="ECO:0000313" key="8">
    <source>
        <dbReference type="Proteomes" id="UP001085076"/>
    </source>
</evidence>
<gene>
    <name evidence="7" type="ORF">J5N97_005746</name>
</gene>
<dbReference type="CDD" id="cd16541">
    <property type="entry name" value="RING-HC_RNF123"/>
    <property type="match status" value="1"/>
</dbReference>
<dbReference type="Gene3D" id="2.60.120.920">
    <property type="match status" value="1"/>
</dbReference>
<dbReference type="InterPro" id="IPR045129">
    <property type="entry name" value="RNF123/RKP/RSPRY1"/>
</dbReference>
<keyword evidence="4" id="KW-0175">Coiled coil</keyword>
<dbReference type="AlphaFoldDB" id="A0A9D5HS77"/>
<dbReference type="Pfam" id="PF25576">
    <property type="entry name" value="TPR_RNF123"/>
    <property type="match status" value="1"/>
</dbReference>
<dbReference type="GO" id="GO:0008270">
    <property type="term" value="F:zinc ion binding"/>
    <property type="evidence" value="ECO:0007669"/>
    <property type="project" value="UniProtKB-KW"/>
</dbReference>
<dbReference type="Pfam" id="PF19322">
    <property type="entry name" value="RKP_N"/>
    <property type="match status" value="1"/>
</dbReference>
<dbReference type="InterPro" id="IPR013320">
    <property type="entry name" value="ConA-like_dom_sf"/>
</dbReference>
<dbReference type="GO" id="GO:0005737">
    <property type="term" value="C:cytoplasm"/>
    <property type="evidence" value="ECO:0007669"/>
    <property type="project" value="TreeGrafter"/>
</dbReference>
<dbReference type="EMBL" id="JAGGNH010000001">
    <property type="protein sequence ID" value="KAJ0987390.1"/>
    <property type="molecule type" value="Genomic_DNA"/>
</dbReference>
<dbReference type="SMART" id="SM00449">
    <property type="entry name" value="SPRY"/>
    <property type="match status" value="1"/>
</dbReference>
<proteinExistence type="predicted"/>
<name>A0A9D5HS77_9LILI</name>
<dbReference type="InterPro" id="IPR003877">
    <property type="entry name" value="SPRY_dom"/>
</dbReference>
<dbReference type="GO" id="GO:0051603">
    <property type="term" value="P:proteolysis involved in protein catabolic process"/>
    <property type="evidence" value="ECO:0007669"/>
    <property type="project" value="TreeGrafter"/>
</dbReference>
<evidence type="ECO:0000313" key="7">
    <source>
        <dbReference type="EMBL" id="KAJ0987390.1"/>
    </source>
</evidence>
<dbReference type="PANTHER" id="PTHR13363:SF5">
    <property type="entry name" value="E3 UBIQUITIN-PROTEIN LIGASE RNF123"/>
    <property type="match status" value="1"/>
</dbReference>
<feature type="compositionally biased region" description="Basic and acidic residues" evidence="5">
    <location>
        <begin position="713"/>
        <end position="722"/>
    </location>
</feature>
<organism evidence="7 8">
    <name type="scientific">Dioscorea zingiberensis</name>
    <dbReference type="NCBI Taxonomy" id="325984"/>
    <lineage>
        <taxon>Eukaryota</taxon>
        <taxon>Viridiplantae</taxon>
        <taxon>Streptophyta</taxon>
        <taxon>Embryophyta</taxon>
        <taxon>Tracheophyta</taxon>
        <taxon>Spermatophyta</taxon>
        <taxon>Magnoliopsida</taxon>
        <taxon>Liliopsida</taxon>
        <taxon>Dioscoreales</taxon>
        <taxon>Dioscoreaceae</taxon>
        <taxon>Dioscorea</taxon>
    </lineage>
</organism>
<evidence type="ECO:0000256" key="3">
    <source>
        <dbReference type="ARBA" id="ARBA00022833"/>
    </source>
</evidence>
<dbReference type="OrthoDB" id="258495at2759"/>
<dbReference type="Gene3D" id="3.30.40.10">
    <property type="entry name" value="Zinc/RING finger domain, C3HC4 (zinc finger)"/>
    <property type="match status" value="1"/>
</dbReference>
<dbReference type="FunFam" id="2.60.120.920:FF:000053">
    <property type="entry name" value="E3 ubiquitin-protein ligase RKP"/>
    <property type="match status" value="1"/>
</dbReference>
<keyword evidence="2" id="KW-0863">Zinc-finger</keyword>
<keyword evidence="1" id="KW-0479">Metal-binding</keyword>
<protein>
    <recommendedName>
        <fullName evidence="6">B30.2/SPRY domain-containing protein</fullName>
    </recommendedName>
</protein>
<dbReference type="InterPro" id="IPR043136">
    <property type="entry name" value="B30.2/SPRY_sf"/>
</dbReference>
<dbReference type="InterPro" id="IPR001870">
    <property type="entry name" value="B30.2/SPRY"/>
</dbReference>
<sequence length="1271" mass="143134">MAEEGSKGNGFSSGLAVILSDDEQRVNYNKSYLVSCRDDIGHQSVERTLEYIFDLPHKSIHQSSCSIDVNFIQSILSNQLPRFQVESGSCSHKRDGITITNHGSGPNKIVIDSTSICGDIRIVREPSVIESFAVFSSARVNANVWKGKWMYEVTLETAGIQQLGWATISCPFTYHKGVGDAENSYAFDGKRVSKWNMDARTYGQSWAVGDVIGCCINLESNEIAFYRNGVSLGVAFDGILKMGPGLGYFPAVSLSEGECCDLNFGSRPFKFPIDGFHPIEEPPSMRPYANYLLQCLSRLLEVKRLDKPDSSYFEKLRRLKRFVPLEGLFYPISHVICSEFFSIIITNEITEYIAWDAVKSFLLEIFGVQAPHDYASLDQVVDLFLKFPESNSMFQHLIAALSYSCKTAPLVLMDCPYSGSYPCLALACHILSHTELMILWWKSSDFEFTLERFLSRKCPNKQDLQCMIPSVWWPGSSEDIGSESSMMLTTTALSGALNKIEEMHRELCLLVMHFIPPMTSQLPGSVFRSFLQSFILKIRGADHKMTSASVTGNSALVSLYTVILHFLSEGLVLENVSGQVKGSRTIARTDGGFLHRSGRRSFPVGLFLKEDPYHSGISRLGGSVNHLMKSIPVSDMKTEVKWEEGCMDDEDTKVTHSTRQKPCCCSTSDVDSSRTLKDIRYTARSSRGPCSSIPDRSANGAAECNSGSLSDEIVDKPSTSDHTEADFGYRSLQHLQNLPTTSQSCADMLREEELLDIMLLLYHLGVAPNFRQAFYYMSHQSQSITLLDDTDKQIREKSCTEQVKRLKEARNVYREELVDCVRQCAWYRISLFSRWKQRGMYATCMWVVQLLLVLSDIDSFFLYIPEFYMESLVDCFHALRKSDPPFVSSGIFIKQGLASFVTFVVKHFNDPRISSADIKDLLLQSMSVLVQYKDYLAAFELNKEAVQRMPKALLSSFDNRSWIPVTNILVRLCKGSGFASTKHSESSASVLFQVLLREVCVNDEELFSSFLNRLFNTLSWTMTEFSVSIREMQENYQIGDLQQRKCSVIFDISCNLARILEFCTREIPQAFICGPVMNLRRLTELIIFILNHIISVADAEFFDLSLRRPGQLQEKTNRTTILAPLVGILLNLMDASTEPAHGDLNDIIGVFASMDCPTTVHCGIQYLLGYNWGGVLKGDASLSKLAQLEEFSNYLRSRLKEKVGASEQEWENCCCICYACDSDAKFEPCHHMSCFGCITRHLLNGQRCFFCNATVTEVVRVKRRERAAADA</sequence>
<reference evidence="7" key="1">
    <citation type="submission" date="2021-03" db="EMBL/GenBank/DDBJ databases">
        <authorList>
            <person name="Li Z."/>
            <person name="Yang C."/>
        </authorList>
    </citation>
    <scope>NUCLEOTIDE SEQUENCE</scope>
    <source>
        <strain evidence="7">Dzin_1.0</strain>
        <tissue evidence="7">Leaf</tissue>
    </source>
</reference>
<comment type="caution">
    <text evidence="7">The sequence shown here is derived from an EMBL/GenBank/DDBJ whole genome shotgun (WGS) entry which is preliminary data.</text>
</comment>